<evidence type="ECO:0000256" key="3">
    <source>
        <dbReference type="RuleBase" id="RU000363"/>
    </source>
</evidence>
<organism evidence="5 6">
    <name type="scientific">Acinetobacter larvae</name>
    <dbReference type="NCBI Taxonomy" id="1789224"/>
    <lineage>
        <taxon>Bacteria</taxon>
        <taxon>Pseudomonadati</taxon>
        <taxon>Pseudomonadota</taxon>
        <taxon>Gammaproteobacteria</taxon>
        <taxon>Moraxellales</taxon>
        <taxon>Moraxellaceae</taxon>
        <taxon>Acinetobacter</taxon>
    </lineage>
</organism>
<evidence type="ECO:0000256" key="1">
    <source>
        <dbReference type="ARBA" id="ARBA00006484"/>
    </source>
</evidence>
<dbReference type="NCBIfam" id="NF006123">
    <property type="entry name" value="PRK08267.1"/>
    <property type="match status" value="1"/>
</dbReference>
<protein>
    <submittedName>
        <fullName evidence="5">Short-chain dehydrogenase</fullName>
    </submittedName>
</protein>
<dbReference type="Pfam" id="PF00106">
    <property type="entry name" value="adh_short"/>
    <property type="match status" value="1"/>
</dbReference>
<dbReference type="GO" id="GO:0016491">
    <property type="term" value="F:oxidoreductase activity"/>
    <property type="evidence" value="ECO:0007669"/>
    <property type="project" value="UniProtKB-KW"/>
</dbReference>
<dbReference type="InterPro" id="IPR002347">
    <property type="entry name" value="SDR_fam"/>
</dbReference>
<dbReference type="EMBL" id="CP016895">
    <property type="protein sequence ID" value="AOA59175.1"/>
    <property type="molecule type" value="Genomic_DNA"/>
</dbReference>
<dbReference type="PRINTS" id="PR00081">
    <property type="entry name" value="GDHRDH"/>
</dbReference>
<name>A0A1B2M1V9_9GAMM</name>
<proteinExistence type="inferred from homology"/>
<dbReference type="STRING" id="1789224.BFG52_12980"/>
<feature type="domain" description="Ketoreductase" evidence="4">
    <location>
        <begin position="3"/>
        <end position="168"/>
    </location>
</feature>
<dbReference type="PANTHER" id="PTHR44196">
    <property type="entry name" value="DEHYDROGENASE/REDUCTASE SDR FAMILY MEMBER 7B"/>
    <property type="match status" value="1"/>
</dbReference>
<evidence type="ECO:0000256" key="2">
    <source>
        <dbReference type="ARBA" id="ARBA00023002"/>
    </source>
</evidence>
<sequence>MSNSVFISGAAQGIGAAIARLFYQHGYKVGIYDRQYPAAQQLASELGARAHAGILDVRDYAQWQAACQDFYHWAGQFNVLVNNAGVLYSGPFVDEDIHHHQHCIEVNVLGVLYGCHAAFPYLKQSQTARVINLSSAAAIYGQADLAVYSSSKFAVRGLTEALDIEWRCHGIRVFDVMPLFVKTAMIDQMHSNSIHHLGVQLSPEDVAQQVWTLAQRQDQAWQQSHRPVGLKSQWLYRLSGFNASLDRWANIFFNRAHKLNRGKK</sequence>
<dbReference type="InterPro" id="IPR036291">
    <property type="entry name" value="NAD(P)-bd_dom_sf"/>
</dbReference>
<evidence type="ECO:0000313" key="5">
    <source>
        <dbReference type="EMBL" id="AOA59175.1"/>
    </source>
</evidence>
<evidence type="ECO:0000259" key="4">
    <source>
        <dbReference type="SMART" id="SM00822"/>
    </source>
</evidence>
<keyword evidence="6" id="KW-1185">Reference proteome</keyword>
<dbReference type="SUPFAM" id="SSF51735">
    <property type="entry name" value="NAD(P)-binding Rossmann-fold domains"/>
    <property type="match status" value="1"/>
</dbReference>
<reference evidence="5 6" key="1">
    <citation type="submission" date="2016-08" db="EMBL/GenBank/DDBJ databases">
        <authorList>
            <person name="Seilhamer J.J."/>
        </authorList>
    </citation>
    <scope>NUCLEOTIDE SEQUENCE [LARGE SCALE GENOMIC DNA]</scope>
    <source>
        <strain evidence="5 6">BRTC-1</strain>
    </source>
</reference>
<dbReference type="Proteomes" id="UP000093391">
    <property type="component" value="Chromosome"/>
</dbReference>
<gene>
    <name evidence="5" type="ORF">BFG52_12980</name>
</gene>
<dbReference type="InterPro" id="IPR057326">
    <property type="entry name" value="KR_dom"/>
</dbReference>
<dbReference type="RefSeq" id="WP_067557010.1">
    <property type="nucleotide sequence ID" value="NZ_CP016895.1"/>
</dbReference>
<evidence type="ECO:0000313" key="6">
    <source>
        <dbReference type="Proteomes" id="UP000093391"/>
    </source>
</evidence>
<dbReference type="SMART" id="SM00822">
    <property type="entry name" value="PKS_KR"/>
    <property type="match status" value="1"/>
</dbReference>
<comment type="similarity">
    <text evidence="1 3">Belongs to the short-chain dehydrogenases/reductases (SDR) family.</text>
</comment>
<keyword evidence="2" id="KW-0560">Oxidoreductase</keyword>
<dbReference type="PANTHER" id="PTHR44196:SF1">
    <property type="entry name" value="DEHYDROGENASE_REDUCTASE SDR FAMILY MEMBER 7B"/>
    <property type="match status" value="1"/>
</dbReference>
<dbReference type="GO" id="GO:0016020">
    <property type="term" value="C:membrane"/>
    <property type="evidence" value="ECO:0007669"/>
    <property type="project" value="TreeGrafter"/>
</dbReference>
<accession>A0A1B2M1V9</accession>
<dbReference type="OrthoDB" id="658698at2"/>
<dbReference type="AlphaFoldDB" id="A0A1B2M1V9"/>
<dbReference type="Gene3D" id="3.40.50.720">
    <property type="entry name" value="NAD(P)-binding Rossmann-like Domain"/>
    <property type="match status" value="1"/>
</dbReference>
<dbReference type="PRINTS" id="PR00080">
    <property type="entry name" value="SDRFAMILY"/>
</dbReference>
<dbReference type="KEGG" id="ala:BFG52_12980"/>